<dbReference type="AlphaFoldDB" id="W9QYQ1"/>
<name>W9QYQ1_9ROSA</name>
<dbReference type="Proteomes" id="UP000030645">
    <property type="component" value="Unassembled WGS sequence"/>
</dbReference>
<evidence type="ECO:0000313" key="1">
    <source>
        <dbReference type="EMBL" id="EXB51147.1"/>
    </source>
</evidence>
<protein>
    <submittedName>
        <fullName evidence="1">Uncharacterized protein</fullName>
    </submittedName>
</protein>
<evidence type="ECO:0000313" key="2">
    <source>
        <dbReference type="Proteomes" id="UP000030645"/>
    </source>
</evidence>
<keyword evidence="2" id="KW-1185">Reference proteome</keyword>
<gene>
    <name evidence="1" type="ORF">L484_009111</name>
</gene>
<sequence length="70" mass="7720">MVISLSQRWLAPTSGHFKLKYSDAAVKQQADYVGIGEVIRDSDGVVHACLAKRIRGRFMARLVNSVNNCA</sequence>
<reference evidence="2" key="1">
    <citation type="submission" date="2013-01" db="EMBL/GenBank/DDBJ databases">
        <title>Draft Genome Sequence of a Mulberry Tree, Morus notabilis C.K. Schneid.</title>
        <authorList>
            <person name="He N."/>
            <person name="Zhao S."/>
        </authorList>
    </citation>
    <scope>NUCLEOTIDE SEQUENCE</scope>
</reference>
<dbReference type="EMBL" id="KE344032">
    <property type="protein sequence ID" value="EXB51147.1"/>
    <property type="molecule type" value="Genomic_DNA"/>
</dbReference>
<proteinExistence type="predicted"/>
<organism evidence="1 2">
    <name type="scientific">Morus notabilis</name>
    <dbReference type="NCBI Taxonomy" id="981085"/>
    <lineage>
        <taxon>Eukaryota</taxon>
        <taxon>Viridiplantae</taxon>
        <taxon>Streptophyta</taxon>
        <taxon>Embryophyta</taxon>
        <taxon>Tracheophyta</taxon>
        <taxon>Spermatophyta</taxon>
        <taxon>Magnoliopsida</taxon>
        <taxon>eudicotyledons</taxon>
        <taxon>Gunneridae</taxon>
        <taxon>Pentapetalae</taxon>
        <taxon>rosids</taxon>
        <taxon>fabids</taxon>
        <taxon>Rosales</taxon>
        <taxon>Moraceae</taxon>
        <taxon>Moreae</taxon>
        <taxon>Morus</taxon>
    </lineage>
</organism>
<accession>W9QYQ1</accession>